<keyword evidence="2" id="KW-0472">Membrane</keyword>
<dbReference type="InterPro" id="IPR013229">
    <property type="entry name" value="PEGA"/>
</dbReference>
<dbReference type="RefSeq" id="WP_133161937.1">
    <property type="nucleotide sequence ID" value="NZ_BFAG01000001.1"/>
</dbReference>
<dbReference type="SUPFAM" id="SSF56112">
    <property type="entry name" value="Protein kinase-like (PK-like)"/>
    <property type="match status" value="1"/>
</dbReference>
<dbReference type="Proteomes" id="UP000236569">
    <property type="component" value="Unassembled WGS sequence"/>
</dbReference>
<keyword evidence="2" id="KW-0812">Transmembrane</keyword>
<organism evidence="4 5">
    <name type="scientific">Deinococcus aerius</name>
    <dbReference type="NCBI Taxonomy" id="200253"/>
    <lineage>
        <taxon>Bacteria</taxon>
        <taxon>Thermotogati</taxon>
        <taxon>Deinococcota</taxon>
        <taxon>Deinococci</taxon>
        <taxon>Deinococcales</taxon>
        <taxon>Deinococcaceae</taxon>
        <taxon>Deinococcus</taxon>
    </lineage>
</organism>
<feature type="compositionally biased region" description="Low complexity" evidence="1">
    <location>
        <begin position="240"/>
        <end position="258"/>
    </location>
</feature>
<feature type="transmembrane region" description="Helical" evidence="2">
    <location>
        <begin position="321"/>
        <end position="340"/>
    </location>
</feature>
<name>A0A2I9D126_9DEIO</name>
<protein>
    <submittedName>
        <fullName evidence="4">Pre-peptidase domain-containing protein</fullName>
    </submittedName>
</protein>
<dbReference type="OrthoDB" id="74300at2"/>
<evidence type="ECO:0000259" key="3">
    <source>
        <dbReference type="Pfam" id="PF08308"/>
    </source>
</evidence>
<dbReference type="AlphaFoldDB" id="A0A2I9D126"/>
<evidence type="ECO:0000313" key="5">
    <source>
        <dbReference type="Proteomes" id="UP000236569"/>
    </source>
</evidence>
<evidence type="ECO:0000256" key="2">
    <source>
        <dbReference type="SAM" id="Phobius"/>
    </source>
</evidence>
<reference evidence="5" key="1">
    <citation type="submission" date="2018-01" db="EMBL/GenBank/DDBJ databases">
        <title>Draft Genome Sequence of the Radioresistant Bacterium Deinococcus aerius TR0125, Isolated from the Higher Atmosphere above Japan.</title>
        <authorList>
            <person name="Satoh K."/>
            <person name="Arai H."/>
            <person name="Sanzen T."/>
            <person name="Kawaguchi Y."/>
            <person name="Hayashi H."/>
            <person name="Yokobori S."/>
            <person name="Yamagishi A."/>
            <person name="Oono Y."/>
            <person name="Narumi I."/>
        </authorList>
    </citation>
    <scope>NUCLEOTIDE SEQUENCE [LARGE SCALE GENOMIC DNA]</scope>
    <source>
        <strain evidence="5">TR0125</strain>
    </source>
</reference>
<dbReference type="Pfam" id="PF08308">
    <property type="entry name" value="PEGA"/>
    <property type="match status" value="1"/>
</dbReference>
<evidence type="ECO:0000256" key="1">
    <source>
        <dbReference type="SAM" id="MobiDB-lite"/>
    </source>
</evidence>
<feature type="region of interest" description="Disordered" evidence="1">
    <location>
        <begin position="240"/>
        <end position="290"/>
    </location>
</feature>
<proteinExistence type="predicted"/>
<feature type="region of interest" description="Disordered" evidence="1">
    <location>
        <begin position="176"/>
        <end position="219"/>
    </location>
</feature>
<keyword evidence="2" id="KW-1133">Transmembrane helix</keyword>
<comment type="caution">
    <text evidence="4">The sequence shown here is derived from an EMBL/GenBank/DDBJ whole genome shotgun (WGS) entry which is preliminary data.</text>
</comment>
<accession>A0A2I9D126</accession>
<sequence>MKPIGPYVAARDLTGDRPDGAVRTLRATDRLTGMPVLLHVLPHAAPLPKLPAHPALLSPSEGGIDGDTAYVVTELPPHALPVSDPLLAARGALAGLAALHEAGLTHGGVSPAQLWSVDGRVALAGAGLPWGEEATPARDLRDLGDTLRALGGIPPVLRDAPDGVTARDLLARLDAALPPEPARRPGPTSRPPVTPTEPREASPPAPAQEDATSVPVPVPPSTPVVLAAAPPGPVQVGAVEATGEASPSPAPAEVTAEPAPKEEQSPASPVNPTPSRTTSGRVPPRRVTGEPVRIAWDADGTRHVVKPGPVAPAARRRAPGWLLPLLALLLLLLVAGVWWARRSAPTSTMAPTTAVAASGPCCEVRFAVRGVEGVAVRLSVLSAPRGAGVSRGQEVGQAPGVVRLPQPGDYTLRVTAEGYTPGTVSVTAPSNVPVQINLTP</sequence>
<gene>
    <name evidence="4" type="ORF">DAERI_010228</name>
</gene>
<keyword evidence="5" id="KW-1185">Reference proteome</keyword>
<feature type="domain" description="PEGA" evidence="3">
    <location>
        <begin position="377"/>
        <end position="439"/>
    </location>
</feature>
<feature type="compositionally biased region" description="Polar residues" evidence="1">
    <location>
        <begin position="265"/>
        <end position="280"/>
    </location>
</feature>
<evidence type="ECO:0000313" key="4">
    <source>
        <dbReference type="EMBL" id="GBF04056.1"/>
    </source>
</evidence>
<feature type="compositionally biased region" description="Pro residues" evidence="1">
    <location>
        <begin position="188"/>
        <end position="206"/>
    </location>
</feature>
<dbReference type="InterPro" id="IPR011009">
    <property type="entry name" value="Kinase-like_dom_sf"/>
</dbReference>
<dbReference type="EMBL" id="BFAG01000001">
    <property type="protein sequence ID" value="GBF04056.1"/>
    <property type="molecule type" value="Genomic_DNA"/>
</dbReference>